<dbReference type="Gene3D" id="1.10.287.110">
    <property type="entry name" value="DnaJ domain"/>
    <property type="match status" value="1"/>
</dbReference>
<feature type="region of interest" description="Disordered" evidence="1">
    <location>
        <begin position="667"/>
        <end position="698"/>
    </location>
</feature>
<dbReference type="KEGG" id="lang:109341192"/>
<dbReference type="EMBL" id="KV862291">
    <property type="protein sequence ID" value="OIV89462.1"/>
    <property type="molecule type" value="Genomic_DNA"/>
</dbReference>
<feature type="domain" description="J" evidence="2">
    <location>
        <begin position="66"/>
        <end position="130"/>
    </location>
</feature>
<evidence type="ECO:0000256" key="1">
    <source>
        <dbReference type="SAM" id="MobiDB-lite"/>
    </source>
</evidence>
<reference evidence="3 4" key="1">
    <citation type="journal article" date="2017" name="Plant Biotechnol. J.">
        <title>A comprehensive draft genome sequence for lupin (Lupinus angustifolius), an emerging health food: insights into plant-microbe interactions and legume evolution.</title>
        <authorList>
            <person name="Hane J.K."/>
            <person name="Ming Y."/>
            <person name="Kamphuis L.G."/>
            <person name="Nelson M.N."/>
            <person name="Garg G."/>
            <person name="Atkins C.A."/>
            <person name="Bayer P.E."/>
            <person name="Bravo A."/>
            <person name="Bringans S."/>
            <person name="Cannon S."/>
            <person name="Edwards D."/>
            <person name="Foley R."/>
            <person name="Gao L.L."/>
            <person name="Harrison M.J."/>
            <person name="Huang W."/>
            <person name="Hurgobin B."/>
            <person name="Li S."/>
            <person name="Liu C.W."/>
            <person name="McGrath A."/>
            <person name="Morahan G."/>
            <person name="Murray J."/>
            <person name="Weller J."/>
            <person name="Jian J."/>
            <person name="Singh K.B."/>
        </authorList>
    </citation>
    <scope>NUCLEOTIDE SEQUENCE [LARGE SCALE GENOMIC DNA]</scope>
    <source>
        <strain evidence="4">cv. Tanjil</strain>
        <tissue evidence="3">Whole plant</tissue>
    </source>
</reference>
<dbReference type="SMART" id="SM00271">
    <property type="entry name" value="DnaJ"/>
    <property type="match status" value="1"/>
</dbReference>
<dbReference type="InterPro" id="IPR036869">
    <property type="entry name" value="J_dom_sf"/>
</dbReference>
<dbReference type="PANTHER" id="PTHR44137">
    <property type="entry name" value="BNAC03G44070D PROTEIN"/>
    <property type="match status" value="1"/>
</dbReference>
<organism evidence="3 4">
    <name type="scientific">Lupinus angustifolius</name>
    <name type="common">Narrow-leaved blue lupine</name>
    <dbReference type="NCBI Taxonomy" id="3871"/>
    <lineage>
        <taxon>Eukaryota</taxon>
        <taxon>Viridiplantae</taxon>
        <taxon>Streptophyta</taxon>
        <taxon>Embryophyta</taxon>
        <taxon>Tracheophyta</taxon>
        <taxon>Spermatophyta</taxon>
        <taxon>Magnoliopsida</taxon>
        <taxon>eudicotyledons</taxon>
        <taxon>Gunneridae</taxon>
        <taxon>Pentapetalae</taxon>
        <taxon>rosids</taxon>
        <taxon>fabids</taxon>
        <taxon>Fabales</taxon>
        <taxon>Fabaceae</taxon>
        <taxon>Papilionoideae</taxon>
        <taxon>50 kb inversion clade</taxon>
        <taxon>genistoids sensu lato</taxon>
        <taxon>core genistoids</taxon>
        <taxon>Genisteae</taxon>
        <taxon>Lupinus</taxon>
    </lineage>
</organism>
<dbReference type="InterPro" id="IPR018253">
    <property type="entry name" value="DnaJ_domain_CS"/>
</dbReference>
<dbReference type="CDD" id="cd06257">
    <property type="entry name" value="DnaJ"/>
    <property type="match status" value="1"/>
</dbReference>
<feature type="region of interest" description="Disordered" evidence="1">
    <location>
        <begin position="242"/>
        <end position="261"/>
    </location>
</feature>
<sequence>MECNKDDALKAKEIAEEKLLKKDYGGARIFALKARKLDPNLVGISQLLAAIAVNISAERRVNGQVDWYGVLGVQPLADDATIRICYRKLALMLHPDKNKSVGAIEAFKLITQAWSLLSDKDKKVIYDQNRNSQGRYEEIQVRKPSVPARQNGFCNNNILNIANSKDKDHKNGPHPIPIPVAPATLKQTFWTRCTSCKTQFEYYTRYIKCELLCPSCHQQFMAHEVPPPSVYRNGSSTSRISQVKQHNFNSTRTERNCNASGRTPMYAVNSSLASGHFSTSAFVGDSSRKIRRTNENQVHGDGRERETKIAYQNGGIRLPNEFGSQKDNLDNRGRANAAGNYKRNGAREASQLQMKTMLMDMARKDIRKKLDEWINSSVSKNLEKPKNTNSEVRKKNRERAISGVKHAAPEIVDSEIIGNKCFSADSEVTESLTMSVPDPDFHDFDGDRIENAFRENEVWATYDDDDGMPRFYALINCVVSKKPFNMRIGWLSSKTNDELAPIKWVSAGFAKAVGDLRIGKREISTTLNSFSHRVKWTKGPRGLIHIYPKKGDVWALYRNWSVEWNEFTTDKIIHKYDMVEVLDDYSDERGVNVAPLVKVGGFKTVFHQNADPGKVRNIPKAEMFRFSHQVPSYLLTGQEGRNAPSGCLELDPAATPMELLQITTEKAPEQEMTTEKSSEDEPKPNVTSSEDAIEEVPRKVVAESIKRKEGRPEVFSVYKRRRSKK</sequence>
<dbReference type="SUPFAM" id="SSF46565">
    <property type="entry name" value="Chaperone J-domain"/>
    <property type="match status" value="1"/>
</dbReference>
<dbReference type="AlphaFoldDB" id="A0A1J7FNH2"/>
<keyword evidence="4" id="KW-1185">Reference proteome</keyword>
<dbReference type="InterPro" id="IPR024593">
    <property type="entry name" value="DUF3444"/>
</dbReference>
<feature type="compositionally biased region" description="Basic and acidic residues" evidence="1">
    <location>
        <begin position="667"/>
        <end position="683"/>
    </location>
</feature>
<dbReference type="Proteomes" id="UP000188354">
    <property type="component" value="Unassembled WGS sequence"/>
</dbReference>
<evidence type="ECO:0000313" key="4">
    <source>
        <dbReference type="Proteomes" id="UP000188354"/>
    </source>
</evidence>
<evidence type="ECO:0000313" key="3">
    <source>
        <dbReference type="EMBL" id="OIV89462.1"/>
    </source>
</evidence>
<dbReference type="Pfam" id="PF00226">
    <property type="entry name" value="DnaJ"/>
    <property type="match status" value="1"/>
</dbReference>
<dbReference type="PRINTS" id="PR00625">
    <property type="entry name" value="JDOMAIN"/>
</dbReference>
<dbReference type="Gramene" id="OIV89462">
    <property type="protein sequence ID" value="OIV89462"/>
    <property type="gene ID" value="TanjilG_21661"/>
</dbReference>
<dbReference type="PANTHER" id="PTHR44137:SF51">
    <property type="entry name" value="MOLECULAR CHAPERONE HSP40_DNAJ FAMILY PROTEIN"/>
    <property type="match status" value="1"/>
</dbReference>
<gene>
    <name evidence="3" type="ORF">TanjilG_21661</name>
</gene>
<dbReference type="OrthoDB" id="66964at2759"/>
<dbReference type="PROSITE" id="PS00636">
    <property type="entry name" value="DNAJ_1"/>
    <property type="match status" value="1"/>
</dbReference>
<accession>A0A1J7FNH2</accession>
<proteinExistence type="predicted"/>
<dbReference type="Pfam" id="PF23551">
    <property type="entry name" value="Zn_ribbon_20"/>
    <property type="match status" value="1"/>
</dbReference>
<dbReference type="PROSITE" id="PS50076">
    <property type="entry name" value="DNAJ_2"/>
    <property type="match status" value="1"/>
</dbReference>
<evidence type="ECO:0000259" key="2">
    <source>
        <dbReference type="PROSITE" id="PS50076"/>
    </source>
</evidence>
<protein>
    <recommendedName>
        <fullName evidence="2">J domain-containing protein</fullName>
    </recommendedName>
</protein>
<dbReference type="InterPro" id="IPR001623">
    <property type="entry name" value="DnaJ_domain"/>
</dbReference>
<dbReference type="Pfam" id="PF11926">
    <property type="entry name" value="DUF3444"/>
    <property type="match status" value="1"/>
</dbReference>
<dbReference type="InterPro" id="IPR056988">
    <property type="entry name" value="Zn_ribbon_pln"/>
</dbReference>
<name>A0A1J7FNH2_LUPAN</name>